<gene>
    <name evidence="2" type="ORF">Agub_g14406</name>
</gene>
<dbReference type="AlphaFoldDB" id="A0AAD3HT30"/>
<feature type="non-terminal residue" evidence="2">
    <location>
        <position position="1"/>
    </location>
</feature>
<feature type="compositionally biased region" description="Basic and acidic residues" evidence="1">
    <location>
        <begin position="126"/>
        <end position="139"/>
    </location>
</feature>
<dbReference type="Gene3D" id="3.40.190.10">
    <property type="entry name" value="Periplasmic binding protein-like II"/>
    <property type="match status" value="1"/>
</dbReference>
<evidence type="ECO:0000313" key="2">
    <source>
        <dbReference type="EMBL" id="GFR51921.1"/>
    </source>
</evidence>
<protein>
    <submittedName>
        <fullName evidence="2">Uncharacterized protein</fullName>
    </submittedName>
</protein>
<accession>A0AAD3HT30</accession>
<keyword evidence="3" id="KW-1185">Reference proteome</keyword>
<organism evidence="2 3">
    <name type="scientific">Astrephomene gubernaculifera</name>
    <dbReference type="NCBI Taxonomy" id="47775"/>
    <lineage>
        <taxon>Eukaryota</taxon>
        <taxon>Viridiplantae</taxon>
        <taxon>Chlorophyta</taxon>
        <taxon>core chlorophytes</taxon>
        <taxon>Chlorophyceae</taxon>
        <taxon>CS clade</taxon>
        <taxon>Chlamydomonadales</taxon>
        <taxon>Astrephomenaceae</taxon>
        <taxon>Astrephomene</taxon>
    </lineage>
</organism>
<evidence type="ECO:0000256" key="1">
    <source>
        <dbReference type="SAM" id="MobiDB-lite"/>
    </source>
</evidence>
<feature type="compositionally biased region" description="Low complexity" evidence="1">
    <location>
        <begin position="70"/>
        <end position="114"/>
    </location>
</feature>
<proteinExistence type="predicted"/>
<reference evidence="2 3" key="1">
    <citation type="journal article" date="2021" name="Sci. Rep.">
        <title>Genome sequencing of the multicellular alga Astrephomene provides insights into convergent evolution of germ-soma differentiation.</title>
        <authorList>
            <person name="Yamashita S."/>
            <person name="Yamamoto K."/>
            <person name="Matsuzaki R."/>
            <person name="Suzuki S."/>
            <person name="Yamaguchi H."/>
            <person name="Hirooka S."/>
            <person name="Minakuchi Y."/>
            <person name="Miyagishima S."/>
            <person name="Kawachi M."/>
            <person name="Toyoda A."/>
            <person name="Nozaki H."/>
        </authorList>
    </citation>
    <scope>NUCLEOTIDE SEQUENCE [LARGE SCALE GENOMIC DNA]</scope>
    <source>
        <strain evidence="2 3">NIES-4017</strain>
    </source>
</reference>
<evidence type="ECO:0000313" key="3">
    <source>
        <dbReference type="Proteomes" id="UP001054857"/>
    </source>
</evidence>
<dbReference type="Proteomes" id="UP001054857">
    <property type="component" value="Unassembled WGS sequence"/>
</dbReference>
<feature type="non-terminal residue" evidence="2">
    <location>
        <position position="139"/>
    </location>
</feature>
<feature type="region of interest" description="Disordered" evidence="1">
    <location>
        <begin position="67"/>
        <end position="139"/>
    </location>
</feature>
<sequence length="139" mass="14157">EGASEAGSGGAGKPLRPLDPQLVRESLAYLSPHHLLDARGRWGRMQSSVWGAFLEWLSQSGLLTTKVPSRKAQQPQQQGSGQSGAVAEAGSIGTDSVGADSSSGGSGTDNSGSSLITSLDGLRSGDVGERIPREAVDVG</sequence>
<name>A0AAD3HT30_9CHLO</name>
<dbReference type="EMBL" id="BMAR01000055">
    <property type="protein sequence ID" value="GFR51921.1"/>
    <property type="molecule type" value="Genomic_DNA"/>
</dbReference>
<comment type="caution">
    <text evidence="2">The sequence shown here is derived from an EMBL/GenBank/DDBJ whole genome shotgun (WGS) entry which is preliminary data.</text>
</comment>